<evidence type="ECO:0000313" key="1">
    <source>
        <dbReference type="EMBL" id="KKL11380.1"/>
    </source>
</evidence>
<dbReference type="InterPro" id="IPR027417">
    <property type="entry name" value="P-loop_NTPase"/>
</dbReference>
<comment type="caution">
    <text evidence="1">The sequence shown here is derived from an EMBL/GenBank/DDBJ whole genome shotgun (WGS) entry which is preliminary data.</text>
</comment>
<dbReference type="EMBL" id="LAZR01041678">
    <property type="protein sequence ID" value="KKL11380.1"/>
    <property type="molecule type" value="Genomic_DNA"/>
</dbReference>
<dbReference type="SUPFAM" id="SSF52540">
    <property type="entry name" value="P-loop containing nucleoside triphosphate hydrolases"/>
    <property type="match status" value="1"/>
</dbReference>
<dbReference type="Gene3D" id="3.40.50.300">
    <property type="entry name" value="P-loop containing nucleotide triphosphate hydrolases"/>
    <property type="match status" value="1"/>
</dbReference>
<organism evidence="1">
    <name type="scientific">marine sediment metagenome</name>
    <dbReference type="NCBI Taxonomy" id="412755"/>
    <lineage>
        <taxon>unclassified sequences</taxon>
        <taxon>metagenomes</taxon>
        <taxon>ecological metagenomes</taxon>
    </lineage>
</organism>
<protein>
    <recommendedName>
        <fullName evidence="2">AAA domain-containing protein</fullName>
    </recommendedName>
</protein>
<gene>
    <name evidence="1" type="ORF">LCGC14_2546400</name>
</gene>
<proteinExistence type="predicted"/>
<name>A0A0F9APP4_9ZZZZ</name>
<sequence>MKIISLGFKNPFELNPVDIKINDLEWINVFIGKNNSGKTTLLNEIFRNLNPEANRDTKLTRFKVRLLGSEFKNLFHRFYHQFSNKSR</sequence>
<dbReference type="AlphaFoldDB" id="A0A0F9APP4"/>
<reference evidence="1" key="1">
    <citation type="journal article" date="2015" name="Nature">
        <title>Complex archaea that bridge the gap between prokaryotes and eukaryotes.</title>
        <authorList>
            <person name="Spang A."/>
            <person name="Saw J.H."/>
            <person name="Jorgensen S.L."/>
            <person name="Zaremba-Niedzwiedzka K."/>
            <person name="Martijn J."/>
            <person name="Lind A.E."/>
            <person name="van Eijk R."/>
            <person name="Schleper C."/>
            <person name="Guy L."/>
            <person name="Ettema T.J."/>
        </authorList>
    </citation>
    <scope>NUCLEOTIDE SEQUENCE</scope>
</reference>
<dbReference type="CDD" id="cd00267">
    <property type="entry name" value="ABC_ATPase"/>
    <property type="match status" value="1"/>
</dbReference>
<accession>A0A0F9APP4</accession>
<evidence type="ECO:0008006" key="2">
    <source>
        <dbReference type="Google" id="ProtNLM"/>
    </source>
</evidence>